<reference evidence="2 3" key="1">
    <citation type="submission" date="2019-05" db="EMBL/GenBank/DDBJ databases">
        <title>Another draft genome of Portunus trituberculatus and its Hox gene families provides insights of decapod evolution.</title>
        <authorList>
            <person name="Jeong J.-H."/>
            <person name="Song I."/>
            <person name="Kim S."/>
            <person name="Choi T."/>
            <person name="Kim D."/>
            <person name="Ryu S."/>
            <person name="Kim W."/>
        </authorList>
    </citation>
    <scope>NUCLEOTIDE SEQUENCE [LARGE SCALE GENOMIC DNA]</scope>
    <source>
        <tissue evidence="2">Muscle</tissue>
    </source>
</reference>
<feature type="region of interest" description="Disordered" evidence="1">
    <location>
        <begin position="1"/>
        <end position="39"/>
    </location>
</feature>
<evidence type="ECO:0000256" key="1">
    <source>
        <dbReference type="SAM" id="MobiDB-lite"/>
    </source>
</evidence>
<protein>
    <submittedName>
        <fullName evidence="2">Uncharacterized protein</fullName>
    </submittedName>
</protein>
<gene>
    <name evidence="2" type="ORF">E2C01_028640</name>
</gene>
<keyword evidence="3" id="KW-1185">Reference proteome</keyword>
<feature type="region of interest" description="Disordered" evidence="1">
    <location>
        <begin position="69"/>
        <end position="88"/>
    </location>
</feature>
<comment type="caution">
    <text evidence="2">The sequence shown here is derived from an EMBL/GenBank/DDBJ whole genome shotgun (WGS) entry which is preliminary data.</text>
</comment>
<feature type="compositionally biased region" description="Basic residues" evidence="1">
    <location>
        <begin position="1"/>
        <end position="12"/>
    </location>
</feature>
<evidence type="ECO:0000313" key="3">
    <source>
        <dbReference type="Proteomes" id="UP000324222"/>
    </source>
</evidence>
<accession>A0A5B7EM22</accession>
<sequence length="88" mass="9707">MSSRRLAHHARASRPQLGSVRRVRAAVSSASDPTLLGTTHLNNNAVSEEVFLHLHSCRRVAASTSSFLETVGHDGREHRRRGCHSCRP</sequence>
<feature type="compositionally biased region" description="Basic residues" evidence="1">
    <location>
        <begin position="78"/>
        <end position="88"/>
    </location>
</feature>
<dbReference type="EMBL" id="VSRR010003226">
    <property type="protein sequence ID" value="MPC35222.1"/>
    <property type="molecule type" value="Genomic_DNA"/>
</dbReference>
<dbReference type="Proteomes" id="UP000324222">
    <property type="component" value="Unassembled WGS sequence"/>
</dbReference>
<name>A0A5B7EM22_PORTR</name>
<organism evidence="2 3">
    <name type="scientific">Portunus trituberculatus</name>
    <name type="common">Swimming crab</name>
    <name type="synonym">Neptunus trituberculatus</name>
    <dbReference type="NCBI Taxonomy" id="210409"/>
    <lineage>
        <taxon>Eukaryota</taxon>
        <taxon>Metazoa</taxon>
        <taxon>Ecdysozoa</taxon>
        <taxon>Arthropoda</taxon>
        <taxon>Crustacea</taxon>
        <taxon>Multicrustacea</taxon>
        <taxon>Malacostraca</taxon>
        <taxon>Eumalacostraca</taxon>
        <taxon>Eucarida</taxon>
        <taxon>Decapoda</taxon>
        <taxon>Pleocyemata</taxon>
        <taxon>Brachyura</taxon>
        <taxon>Eubrachyura</taxon>
        <taxon>Portunoidea</taxon>
        <taxon>Portunidae</taxon>
        <taxon>Portuninae</taxon>
        <taxon>Portunus</taxon>
    </lineage>
</organism>
<proteinExistence type="predicted"/>
<evidence type="ECO:0000313" key="2">
    <source>
        <dbReference type="EMBL" id="MPC35222.1"/>
    </source>
</evidence>
<dbReference type="AlphaFoldDB" id="A0A5B7EM22"/>